<dbReference type="AlphaFoldDB" id="A0A1E5GBZ0"/>
<dbReference type="EMBL" id="MIJY01000044">
    <property type="protein sequence ID" value="OEG09760.1"/>
    <property type="molecule type" value="Genomic_DNA"/>
</dbReference>
<sequence>MSKKRAVKLTILTGIILIFGAISVLGVQKMTEPTEKEKQITFLKEHESELTEYIKNRNPKSKISKVDYEWNSFKVEDSGAFTQKLYTLKINLYDSNKNEIDGGVITIIPDDINMPSEIKELSTNNFDRGIGEKNNG</sequence>
<dbReference type="RefSeq" id="WP_069664514.1">
    <property type="nucleotide sequence ID" value="NZ_JBHUJJ010000001.1"/>
</dbReference>
<reference evidence="2" key="1">
    <citation type="submission" date="2016-09" db="EMBL/GenBank/DDBJ databases">
        <authorList>
            <person name="Gulvik C.A."/>
        </authorList>
    </citation>
    <scope>NUCLEOTIDE SEQUENCE [LARGE SCALE GENOMIC DNA]</scope>
    <source>
        <strain evidence="2">LMG 8895</strain>
    </source>
</reference>
<keyword evidence="2" id="KW-1185">Reference proteome</keyword>
<evidence type="ECO:0008006" key="3">
    <source>
        <dbReference type="Google" id="ProtNLM"/>
    </source>
</evidence>
<protein>
    <recommendedName>
        <fullName evidence="3">DUF1433 domain-containing protein</fullName>
    </recommendedName>
</protein>
<comment type="caution">
    <text evidence="1">The sequence shown here is derived from an EMBL/GenBank/DDBJ whole genome shotgun (WGS) entry which is preliminary data.</text>
</comment>
<evidence type="ECO:0000313" key="1">
    <source>
        <dbReference type="EMBL" id="OEG09760.1"/>
    </source>
</evidence>
<organism evidence="1 2">
    <name type="scientific">Enterococcus termitis</name>
    <dbReference type="NCBI Taxonomy" id="332950"/>
    <lineage>
        <taxon>Bacteria</taxon>
        <taxon>Bacillati</taxon>
        <taxon>Bacillota</taxon>
        <taxon>Bacilli</taxon>
        <taxon>Lactobacillales</taxon>
        <taxon>Enterococcaceae</taxon>
        <taxon>Enterococcus</taxon>
    </lineage>
</organism>
<accession>A0A1E5GBZ0</accession>
<gene>
    <name evidence="1" type="ORF">BCR25_09630</name>
</gene>
<dbReference type="Proteomes" id="UP000095094">
    <property type="component" value="Unassembled WGS sequence"/>
</dbReference>
<evidence type="ECO:0000313" key="2">
    <source>
        <dbReference type="Proteomes" id="UP000095094"/>
    </source>
</evidence>
<name>A0A1E5GBZ0_9ENTE</name>
<proteinExistence type="predicted"/>